<dbReference type="EMBL" id="JADGMS010000010">
    <property type="protein sequence ID" value="KAF9674742.1"/>
    <property type="molecule type" value="Genomic_DNA"/>
</dbReference>
<feature type="domain" description="Casparian strip membrane protein" evidence="9">
    <location>
        <begin position="10"/>
        <end position="151"/>
    </location>
</feature>
<feature type="transmembrane region" description="Helical" evidence="8">
    <location>
        <begin position="54"/>
        <end position="78"/>
    </location>
</feature>
<gene>
    <name evidence="10" type="ORF">SADUNF_Sadunf10G0158500</name>
</gene>
<keyword evidence="4 8" id="KW-1003">Cell membrane</keyword>
<evidence type="ECO:0000313" key="11">
    <source>
        <dbReference type="Proteomes" id="UP000657918"/>
    </source>
</evidence>
<reference evidence="10 11" key="1">
    <citation type="submission" date="2020-10" db="EMBL/GenBank/DDBJ databases">
        <title>Plant Genome Project.</title>
        <authorList>
            <person name="Zhang R.-G."/>
        </authorList>
    </citation>
    <scope>NUCLEOTIDE SEQUENCE [LARGE SCALE GENOMIC DNA]</scope>
    <source>
        <strain evidence="10">FAFU-HL-1</strain>
        <tissue evidence="10">Leaf</tissue>
    </source>
</reference>
<feature type="transmembrane region" description="Helical" evidence="8">
    <location>
        <begin position="12"/>
        <end position="34"/>
    </location>
</feature>
<dbReference type="AlphaFoldDB" id="A0A835JRN1"/>
<evidence type="ECO:0000256" key="1">
    <source>
        <dbReference type="ARBA" id="ARBA00004651"/>
    </source>
</evidence>
<evidence type="ECO:0000259" key="9">
    <source>
        <dbReference type="Pfam" id="PF04535"/>
    </source>
</evidence>
<dbReference type="PANTHER" id="PTHR33573">
    <property type="entry name" value="CASP-LIKE PROTEIN 4A4"/>
    <property type="match status" value="1"/>
</dbReference>
<dbReference type="Proteomes" id="UP000657918">
    <property type="component" value="Unassembled WGS sequence"/>
</dbReference>
<keyword evidence="6 8" id="KW-1133">Transmembrane helix</keyword>
<evidence type="ECO:0000256" key="8">
    <source>
        <dbReference type="RuleBase" id="RU361233"/>
    </source>
</evidence>
<keyword evidence="5 8" id="KW-0812">Transmembrane</keyword>
<proteinExistence type="inferred from homology"/>
<sequence>MAPPPPSMAPRMIVLILRVLTFAFLLISIAILTTNTSTLEAGDAEFKIRFKDVYSYRYMLAAIVIGMAYTILQVAFTLKHIVKRNAETSGDGNLVFDFYGDKVISYILATGAAAGFGATNDMKPLLAFFGFDNFVSKGYASASLLLLGFVCTAILSVFSSYALPKNV</sequence>
<name>A0A835JRN1_9ROSI</name>
<feature type="transmembrane region" description="Helical" evidence="8">
    <location>
        <begin position="139"/>
        <end position="163"/>
    </location>
</feature>
<comment type="subcellular location">
    <subcellularLocation>
        <location evidence="1 8">Cell membrane</location>
        <topology evidence="1 8">Multi-pass membrane protein</topology>
    </subcellularLocation>
</comment>
<evidence type="ECO:0000256" key="6">
    <source>
        <dbReference type="ARBA" id="ARBA00022989"/>
    </source>
</evidence>
<evidence type="ECO:0000256" key="3">
    <source>
        <dbReference type="ARBA" id="ARBA00011489"/>
    </source>
</evidence>
<evidence type="ECO:0000256" key="7">
    <source>
        <dbReference type="ARBA" id="ARBA00023136"/>
    </source>
</evidence>
<protein>
    <recommendedName>
        <fullName evidence="8">CASP-like protein</fullName>
    </recommendedName>
</protein>
<dbReference type="GO" id="GO:0005886">
    <property type="term" value="C:plasma membrane"/>
    <property type="evidence" value="ECO:0007669"/>
    <property type="project" value="UniProtKB-SubCell"/>
</dbReference>
<accession>A0A835JRN1</accession>
<evidence type="ECO:0000313" key="10">
    <source>
        <dbReference type="EMBL" id="KAF9674742.1"/>
    </source>
</evidence>
<comment type="similarity">
    <text evidence="2 8">Belongs to the Casparian strip membrane proteins (CASP) family.</text>
</comment>
<evidence type="ECO:0000256" key="4">
    <source>
        <dbReference type="ARBA" id="ARBA00022475"/>
    </source>
</evidence>
<keyword evidence="11" id="KW-1185">Reference proteome</keyword>
<dbReference type="Pfam" id="PF04535">
    <property type="entry name" value="CASP_dom"/>
    <property type="match status" value="1"/>
</dbReference>
<comment type="subunit">
    <text evidence="3 8">Homodimer and heterodimers.</text>
</comment>
<evidence type="ECO:0000256" key="5">
    <source>
        <dbReference type="ARBA" id="ARBA00022692"/>
    </source>
</evidence>
<comment type="caution">
    <text evidence="10">The sequence shown here is derived from an EMBL/GenBank/DDBJ whole genome shotgun (WGS) entry which is preliminary data.</text>
</comment>
<feature type="transmembrane region" description="Helical" evidence="8">
    <location>
        <begin position="99"/>
        <end position="119"/>
    </location>
</feature>
<organism evidence="10 11">
    <name type="scientific">Salix dunnii</name>
    <dbReference type="NCBI Taxonomy" id="1413687"/>
    <lineage>
        <taxon>Eukaryota</taxon>
        <taxon>Viridiplantae</taxon>
        <taxon>Streptophyta</taxon>
        <taxon>Embryophyta</taxon>
        <taxon>Tracheophyta</taxon>
        <taxon>Spermatophyta</taxon>
        <taxon>Magnoliopsida</taxon>
        <taxon>eudicotyledons</taxon>
        <taxon>Gunneridae</taxon>
        <taxon>Pentapetalae</taxon>
        <taxon>rosids</taxon>
        <taxon>fabids</taxon>
        <taxon>Malpighiales</taxon>
        <taxon>Salicaceae</taxon>
        <taxon>Saliceae</taxon>
        <taxon>Salix</taxon>
    </lineage>
</organism>
<dbReference type="PANTHER" id="PTHR33573:SF40">
    <property type="entry name" value="CASP-LIKE PROTEIN 4D2"/>
    <property type="match status" value="1"/>
</dbReference>
<keyword evidence="7 8" id="KW-0472">Membrane</keyword>
<dbReference type="OrthoDB" id="685197at2759"/>
<evidence type="ECO:0000256" key="2">
    <source>
        <dbReference type="ARBA" id="ARBA00007651"/>
    </source>
</evidence>
<dbReference type="InterPro" id="IPR006702">
    <property type="entry name" value="CASP_dom"/>
</dbReference>